<dbReference type="AlphaFoldDB" id="A0AAV6S9L7"/>
<gene>
    <name evidence="1" type="ORF">JOB18_012026</name>
</gene>
<reference evidence="1 2" key="1">
    <citation type="journal article" date="2021" name="Sci. Rep.">
        <title>Chromosome anchoring in Senegalese sole (Solea senegalensis) reveals sex-associated markers and genome rearrangements in flatfish.</title>
        <authorList>
            <person name="Guerrero-Cozar I."/>
            <person name="Gomez-Garrido J."/>
            <person name="Berbel C."/>
            <person name="Martinez-Blanch J.F."/>
            <person name="Alioto T."/>
            <person name="Claros M.G."/>
            <person name="Gagnaire P.A."/>
            <person name="Manchado M."/>
        </authorList>
    </citation>
    <scope>NUCLEOTIDE SEQUENCE [LARGE SCALE GENOMIC DNA]</scope>
    <source>
        <strain evidence="1">Sse05_10M</strain>
    </source>
</reference>
<protein>
    <submittedName>
        <fullName evidence="1">Uncharacterized protein</fullName>
    </submittedName>
</protein>
<dbReference type="Proteomes" id="UP000693946">
    <property type="component" value="Linkage Group LG14"/>
</dbReference>
<comment type="caution">
    <text evidence="1">The sequence shown here is derived from an EMBL/GenBank/DDBJ whole genome shotgun (WGS) entry which is preliminary data.</text>
</comment>
<organism evidence="1 2">
    <name type="scientific">Solea senegalensis</name>
    <name type="common">Senegalese sole</name>
    <dbReference type="NCBI Taxonomy" id="28829"/>
    <lineage>
        <taxon>Eukaryota</taxon>
        <taxon>Metazoa</taxon>
        <taxon>Chordata</taxon>
        <taxon>Craniata</taxon>
        <taxon>Vertebrata</taxon>
        <taxon>Euteleostomi</taxon>
        <taxon>Actinopterygii</taxon>
        <taxon>Neopterygii</taxon>
        <taxon>Teleostei</taxon>
        <taxon>Neoteleostei</taxon>
        <taxon>Acanthomorphata</taxon>
        <taxon>Carangaria</taxon>
        <taxon>Pleuronectiformes</taxon>
        <taxon>Pleuronectoidei</taxon>
        <taxon>Soleidae</taxon>
        <taxon>Solea</taxon>
    </lineage>
</organism>
<evidence type="ECO:0000313" key="2">
    <source>
        <dbReference type="Proteomes" id="UP000693946"/>
    </source>
</evidence>
<accession>A0AAV6S9L7</accession>
<sequence length="97" mass="11213">MDWLFSARDQQAALRVTTAAETFFRYSKWQRLNQEVEKTTKKNKLDKIPKNRLFDASPRSKTARVVGAWVENKSRINGHGELLPLLEVQSRTKPARG</sequence>
<proteinExistence type="predicted"/>
<keyword evidence="2" id="KW-1185">Reference proteome</keyword>
<dbReference type="EMBL" id="JAGKHQ010000006">
    <property type="protein sequence ID" value="KAG7513590.1"/>
    <property type="molecule type" value="Genomic_DNA"/>
</dbReference>
<name>A0AAV6S9L7_SOLSE</name>
<evidence type="ECO:0000313" key="1">
    <source>
        <dbReference type="EMBL" id="KAG7513590.1"/>
    </source>
</evidence>